<evidence type="ECO:0000256" key="1">
    <source>
        <dbReference type="SAM" id="Phobius"/>
    </source>
</evidence>
<keyword evidence="1" id="KW-1133">Transmembrane helix</keyword>
<keyword evidence="3" id="KW-1185">Reference proteome</keyword>
<protein>
    <recommendedName>
        <fullName evidence="4">O-antigen ligase like membrane protein</fullName>
    </recommendedName>
</protein>
<feature type="transmembrane region" description="Helical" evidence="1">
    <location>
        <begin position="120"/>
        <end position="142"/>
    </location>
</feature>
<keyword evidence="1" id="KW-0812">Transmembrane</keyword>
<organism evidence="2 3">
    <name type="scientific">Succinivibrio dextrinosolvens</name>
    <dbReference type="NCBI Taxonomy" id="83771"/>
    <lineage>
        <taxon>Bacteria</taxon>
        <taxon>Pseudomonadati</taxon>
        <taxon>Pseudomonadota</taxon>
        <taxon>Gammaproteobacteria</taxon>
        <taxon>Aeromonadales</taxon>
        <taxon>Succinivibrionaceae</taxon>
        <taxon>Succinivibrio</taxon>
    </lineage>
</organism>
<gene>
    <name evidence="2" type="ORF">SAMN04487865_10779</name>
</gene>
<feature type="transmembrane region" description="Helical" evidence="1">
    <location>
        <begin position="239"/>
        <end position="261"/>
    </location>
</feature>
<feature type="transmembrane region" description="Helical" evidence="1">
    <location>
        <begin position="348"/>
        <end position="373"/>
    </location>
</feature>
<feature type="transmembrane region" description="Helical" evidence="1">
    <location>
        <begin position="44"/>
        <end position="62"/>
    </location>
</feature>
<sequence>MNPLYLKNYYIDRIVPFFLFSLFFVLLLEWALKTTNLGYTFFDFLLFGKITNIIRPFIFLLFLTKLFIEKKYKFIVYCIFFFVFCTISHAHSKSWMLFDLFYLPFILLHFFSIDKIYFFLFYWLLCFFVVIASLDLMGWSFSSEIFKRNNIDSFVIRRSLGFSHPNAVGYFLMIISMIYYLKGNIVKKFDFVIFLSLSFFVFWVPNSWSSSIILFLLSCVSFVHRFYKSIYITFSSFKIVFTIILFALILWVSLIWIIAFFDLFRENISAISSTLWARFSLGEAGVNKFGIKFFGQLISFKPEDGGFPIDSTYFVMPIVDGLVPSLFFLCFFSFALARGIFDYKYKYVFVLLLCLLYGVSEGICGSLFVFLFLPTIDYLIKVIQEKIKDSNAY</sequence>
<feature type="transmembrane region" description="Helical" evidence="1">
    <location>
        <begin position="14"/>
        <end position="32"/>
    </location>
</feature>
<feature type="transmembrane region" description="Helical" evidence="1">
    <location>
        <begin position="162"/>
        <end position="181"/>
    </location>
</feature>
<keyword evidence="1" id="KW-0472">Membrane</keyword>
<feature type="transmembrane region" description="Helical" evidence="1">
    <location>
        <begin position="210"/>
        <end position="227"/>
    </location>
</feature>
<dbReference type="EMBL" id="FOSF01000077">
    <property type="protein sequence ID" value="SFK44638.1"/>
    <property type="molecule type" value="Genomic_DNA"/>
</dbReference>
<feature type="transmembrane region" description="Helical" evidence="1">
    <location>
        <begin position="314"/>
        <end position="336"/>
    </location>
</feature>
<accession>A0A662ZEC2</accession>
<dbReference type="Proteomes" id="UP000243374">
    <property type="component" value="Unassembled WGS sequence"/>
</dbReference>
<evidence type="ECO:0000313" key="3">
    <source>
        <dbReference type="Proteomes" id="UP000243374"/>
    </source>
</evidence>
<dbReference type="RefSeq" id="WP_074841699.1">
    <property type="nucleotide sequence ID" value="NZ_CP047056.1"/>
</dbReference>
<evidence type="ECO:0000313" key="2">
    <source>
        <dbReference type="EMBL" id="SFK44638.1"/>
    </source>
</evidence>
<name>A0A662ZEC2_9GAMM</name>
<dbReference type="AlphaFoldDB" id="A0A662ZEC2"/>
<reference evidence="2 3" key="1">
    <citation type="submission" date="2016-10" db="EMBL/GenBank/DDBJ databases">
        <authorList>
            <person name="Varghese N."/>
            <person name="Submissions S."/>
        </authorList>
    </citation>
    <scope>NUCLEOTIDE SEQUENCE [LARGE SCALE GENOMIC DNA]</scope>
    <source>
        <strain evidence="2 3">22B</strain>
    </source>
</reference>
<proteinExistence type="predicted"/>
<feature type="transmembrane region" description="Helical" evidence="1">
    <location>
        <begin position="74"/>
        <end position="90"/>
    </location>
</feature>
<evidence type="ECO:0008006" key="4">
    <source>
        <dbReference type="Google" id="ProtNLM"/>
    </source>
</evidence>